<dbReference type="PANTHER" id="PTHR30413">
    <property type="entry name" value="INNER MEMBRANE TRANSPORT PERMEASE"/>
    <property type="match status" value="1"/>
</dbReference>
<evidence type="ECO:0000256" key="2">
    <source>
        <dbReference type="ARBA" id="ARBA00022448"/>
    </source>
</evidence>
<protein>
    <submittedName>
        <fullName evidence="5">ABC transporter</fullName>
    </submittedName>
</protein>
<proteinExistence type="inferred from homology"/>
<organism evidence="5 6">
    <name type="scientific">Candidatus Marimicrobium litorale</name>
    <dbReference type="NCBI Taxonomy" id="2518991"/>
    <lineage>
        <taxon>Bacteria</taxon>
        <taxon>Pseudomonadati</taxon>
        <taxon>Pseudomonadota</taxon>
        <taxon>Gammaproteobacteria</taxon>
        <taxon>Cellvibrionales</taxon>
        <taxon>Halieaceae</taxon>
        <taxon>Marimicrobium</taxon>
    </lineage>
</organism>
<keyword evidence="3" id="KW-0472">Membrane</keyword>
<name>A0ABT3TBI1_9GAMM</name>
<evidence type="ECO:0000313" key="6">
    <source>
        <dbReference type="Proteomes" id="UP001143304"/>
    </source>
</evidence>
<dbReference type="PROSITE" id="PS51012">
    <property type="entry name" value="ABC_TM2"/>
    <property type="match status" value="1"/>
</dbReference>
<comment type="similarity">
    <text evidence="1">Belongs to the ABC-2 integral membrane protein family.</text>
</comment>
<sequence>MPLLQYFRLINIMARMALRADASRLFLGYIWWVLEPLLWVGVFYVVFVIILGTREADFLPFLMVGKLSFVWFSKSVTQASNSIVASKGLVGKINVPKSLFPMAAVHEGLYRQAAVFAMMFTYVLIDGYAFTATWVYLIPVMLVNYVMIIACALIGACAVCMARDFAPLIGLSMMFLMFTSGVFWDVRELADTATADMVLTLNPLAFLLDAYRQVLMYGVPPDIGHLLSIGAGFGAVLCVTVLVMRRASHYLALKALTA</sequence>
<dbReference type="Proteomes" id="UP001143304">
    <property type="component" value="Unassembled WGS sequence"/>
</dbReference>
<feature type="transmembrane region" description="Helical" evidence="3">
    <location>
        <begin position="109"/>
        <end position="130"/>
    </location>
</feature>
<reference evidence="5" key="1">
    <citation type="submission" date="2019-02" db="EMBL/GenBank/DDBJ databases">
        <authorList>
            <person name="Li S.-H."/>
        </authorList>
    </citation>
    <scope>NUCLEOTIDE SEQUENCE</scope>
    <source>
        <strain evidence="5">IMCC11814</strain>
    </source>
</reference>
<evidence type="ECO:0000313" key="5">
    <source>
        <dbReference type="EMBL" id="MCX2979205.1"/>
    </source>
</evidence>
<evidence type="ECO:0000256" key="1">
    <source>
        <dbReference type="ARBA" id="ARBA00007783"/>
    </source>
</evidence>
<dbReference type="PANTHER" id="PTHR30413:SF10">
    <property type="entry name" value="CAPSULE POLYSACCHARIDE EXPORT INNER-MEMBRANE PROTEIN CTRC"/>
    <property type="match status" value="1"/>
</dbReference>
<feature type="transmembrane region" description="Helical" evidence="3">
    <location>
        <begin position="136"/>
        <end position="158"/>
    </location>
</feature>
<feature type="transmembrane region" description="Helical" evidence="3">
    <location>
        <begin position="29"/>
        <end position="53"/>
    </location>
</feature>
<comment type="caution">
    <text evidence="5">The sequence shown here is derived from an EMBL/GenBank/DDBJ whole genome shotgun (WGS) entry which is preliminary data.</text>
</comment>
<keyword evidence="6" id="KW-1185">Reference proteome</keyword>
<dbReference type="EMBL" id="SHNO01000003">
    <property type="protein sequence ID" value="MCX2979205.1"/>
    <property type="molecule type" value="Genomic_DNA"/>
</dbReference>
<feature type="domain" description="ABC transmembrane type-2" evidence="4">
    <location>
        <begin position="27"/>
        <end position="247"/>
    </location>
</feature>
<dbReference type="InterPro" id="IPR047817">
    <property type="entry name" value="ABC2_TM_bact-type"/>
</dbReference>
<keyword evidence="3" id="KW-0812">Transmembrane</keyword>
<feature type="transmembrane region" description="Helical" evidence="3">
    <location>
        <begin position="223"/>
        <end position="244"/>
    </location>
</feature>
<evidence type="ECO:0000256" key="3">
    <source>
        <dbReference type="SAM" id="Phobius"/>
    </source>
</evidence>
<evidence type="ECO:0000259" key="4">
    <source>
        <dbReference type="PROSITE" id="PS51012"/>
    </source>
</evidence>
<feature type="transmembrane region" description="Helical" evidence="3">
    <location>
        <begin position="165"/>
        <end position="184"/>
    </location>
</feature>
<accession>A0ABT3TBI1</accession>
<gene>
    <name evidence="5" type="ORF">EYC82_17840</name>
</gene>
<keyword evidence="3" id="KW-1133">Transmembrane helix</keyword>
<keyword evidence="2" id="KW-0813">Transport</keyword>